<dbReference type="Proteomes" id="UP001237642">
    <property type="component" value="Unassembled WGS sequence"/>
</dbReference>
<evidence type="ECO:0000259" key="7">
    <source>
        <dbReference type="Pfam" id="PF08370"/>
    </source>
</evidence>
<feature type="transmembrane region" description="Helical" evidence="5">
    <location>
        <begin position="61"/>
        <end position="80"/>
    </location>
</feature>
<name>A0AAD8MKJ4_9APIA</name>
<comment type="subcellular location">
    <subcellularLocation>
        <location evidence="1">Membrane</location>
        <topology evidence="1">Multi-pass membrane protein</topology>
    </subcellularLocation>
</comment>
<feature type="transmembrane region" description="Helical" evidence="5">
    <location>
        <begin position="169"/>
        <end position="196"/>
    </location>
</feature>
<feature type="transmembrane region" description="Helical" evidence="5">
    <location>
        <begin position="116"/>
        <end position="135"/>
    </location>
</feature>
<keyword evidence="9" id="KW-1185">Reference proteome</keyword>
<feature type="domain" description="ABC-2 type transporter transmembrane" evidence="6">
    <location>
        <begin position="31"/>
        <end position="138"/>
    </location>
</feature>
<dbReference type="AlphaFoldDB" id="A0AAD8MKJ4"/>
<evidence type="ECO:0000313" key="9">
    <source>
        <dbReference type="Proteomes" id="UP001237642"/>
    </source>
</evidence>
<evidence type="ECO:0000256" key="1">
    <source>
        <dbReference type="ARBA" id="ARBA00004141"/>
    </source>
</evidence>
<gene>
    <name evidence="8" type="ORF">POM88_032232</name>
</gene>
<dbReference type="PANTHER" id="PTHR48040:SF20">
    <property type="entry name" value="PLEIOTROPIC DRUG RESISTANCE PROTEIN 1"/>
    <property type="match status" value="1"/>
</dbReference>
<comment type="caution">
    <text evidence="8">The sequence shown here is derived from an EMBL/GenBank/DDBJ whole genome shotgun (WGS) entry which is preliminary data.</text>
</comment>
<evidence type="ECO:0000256" key="5">
    <source>
        <dbReference type="SAM" id="Phobius"/>
    </source>
</evidence>
<keyword evidence="2 5" id="KW-0812">Transmembrane</keyword>
<feature type="domain" description="Plant PDR ABC transporter associated" evidence="7">
    <location>
        <begin position="143"/>
        <end position="205"/>
    </location>
</feature>
<evidence type="ECO:0000313" key="8">
    <source>
        <dbReference type="EMBL" id="KAK1376039.1"/>
    </source>
</evidence>
<evidence type="ECO:0000256" key="4">
    <source>
        <dbReference type="ARBA" id="ARBA00023136"/>
    </source>
</evidence>
<feature type="domain" description="ABC-2 type transporter transmembrane" evidence="6">
    <location>
        <begin position="407"/>
        <end position="518"/>
    </location>
</feature>
<reference evidence="8" key="1">
    <citation type="submission" date="2023-02" db="EMBL/GenBank/DDBJ databases">
        <title>Genome of toxic invasive species Heracleum sosnowskyi carries increased number of genes despite the absence of recent whole-genome duplications.</title>
        <authorList>
            <person name="Schelkunov M."/>
            <person name="Shtratnikova V."/>
            <person name="Makarenko M."/>
            <person name="Klepikova A."/>
            <person name="Omelchenko D."/>
            <person name="Novikova G."/>
            <person name="Obukhova E."/>
            <person name="Bogdanov V."/>
            <person name="Penin A."/>
            <person name="Logacheva M."/>
        </authorList>
    </citation>
    <scope>NUCLEOTIDE SEQUENCE</scope>
    <source>
        <strain evidence="8">Hsosn_3</strain>
        <tissue evidence="8">Leaf</tissue>
    </source>
</reference>
<feature type="transmembrane region" description="Helical" evidence="5">
    <location>
        <begin position="86"/>
        <end position="109"/>
    </location>
</feature>
<dbReference type="InterPro" id="IPR013581">
    <property type="entry name" value="PDR_assoc"/>
</dbReference>
<feature type="transmembrane region" description="Helical" evidence="5">
    <location>
        <begin position="485"/>
        <end position="505"/>
    </location>
</feature>
<accession>A0AAD8MKJ4</accession>
<protein>
    <recommendedName>
        <fullName evidence="10">ABC-2 type transporter domain-containing protein</fullName>
    </recommendedName>
</protein>
<keyword evidence="4 5" id="KW-0472">Membrane</keyword>
<dbReference type="GO" id="GO:0016020">
    <property type="term" value="C:membrane"/>
    <property type="evidence" value="ECO:0007669"/>
    <property type="project" value="UniProtKB-SubCell"/>
</dbReference>
<dbReference type="InterPro" id="IPR013525">
    <property type="entry name" value="ABC2_TM"/>
</dbReference>
<evidence type="ECO:0008006" key="10">
    <source>
        <dbReference type="Google" id="ProtNLM"/>
    </source>
</evidence>
<dbReference type="EMBL" id="JAUIZM010000007">
    <property type="protein sequence ID" value="KAK1376039.1"/>
    <property type="molecule type" value="Genomic_DNA"/>
</dbReference>
<reference evidence="8" key="2">
    <citation type="submission" date="2023-05" db="EMBL/GenBank/DDBJ databases">
        <authorList>
            <person name="Schelkunov M.I."/>
        </authorList>
    </citation>
    <scope>NUCLEOTIDE SEQUENCE</scope>
    <source>
        <strain evidence="8">Hsosn_3</strain>
        <tissue evidence="8">Leaf</tissue>
    </source>
</reference>
<dbReference type="Pfam" id="PF08370">
    <property type="entry name" value="PDR_assoc"/>
    <property type="match status" value="1"/>
</dbReference>
<evidence type="ECO:0000256" key="2">
    <source>
        <dbReference type="ARBA" id="ARBA00022692"/>
    </source>
</evidence>
<evidence type="ECO:0000256" key="3">
    <source>
        <dbReference type="ARBA" id="ARBA00022989"/>
    </source>
</evidence>
<dbReference type="Pfam" id="PF01061">
    <property type="entry name" value="ABC2_membrane"/>
    <property type="match status" value="2"/>
</dbReference>
<dbReference type="GO" id="GO:0140359">
    <property type="term" value="F:ABC-type transporter activity"/>
    <property type="evidence" value="ECO:0007669"/>
    <property type="project" value="InterPro"/>
</dbReference>
<feature type="transmembrane region" description="Helical" evidence="5">
    <location>
        <begin position="416"/>
        <end position="433"/>
    </location>
</feature>
<keyword evidence="3 5" id="KW-1133">Transmembrane helix</keyword>
<proteinExistence type="predicted"/>
<dbReference type="PANTHER" id="PTHR48040">
    <property type="entry name" value="PLEIOTROPIC DRUG RESISTANCE PROTEIN 1-LIKE ISOFORM X1"/>
    <property type="match status" value="1"/>
</dbReference>
<feature type="transmembrane region" description="Helical" evidence="5">
    <location>
        <begin position="453"/>
        <end position="473"/>
    </location>
</feature>
<organism evidence="8 9">
    <name type="scientific">Heracleum sosnowskyi</name>
    <dbReference type="NCBI Taxonomy" id="360622"/>
    <lineage>
        <taxon>Eukaryota</taxon>
        <taxon>Viridiplantae</taxon>
        <taxon>Streptophyta</taxon>
        <taxon>Embryophyta</taxon>
        <taxon>Tracheophyta</taxon>
        <taxon>Spermatophyta</taxon>
        <taxon>Magnoliopsida</taxon>
        <taxon>eudicotyledons</taxon>
        <taxon>Gunneridae</taxon>
        <taxon>Pentapetalae</taxon>
        <taxon>asterids</taxon>
        <taxon>campanulids</taxon>
        <taxon>Apiales</taxon>
        <taxon>Apiaceae</taxon>
        <taxon>Apioideae</taxon>
        <taxon>apioid superclade</taxon>
        <taxon>Tordylieae</taxon>
        <taxon>Tordyliinae</taxon>
        <taxon>Heracleum</taxon>
    </lineage>
</organism>
<sequence length="550" mass="61413">MGQITVMALVCMTTFLRTEMDKETITDGSLIPFTIIEGALWAGITYYPTGMDQNAGRFLRFYIALVLLNQMGFGLFRLIAAICRDMIIANTFGGFALFILMALGGFVLSRDKIQDWWIWGYYISPLMYGMNAIGANEFLGHSWNKPNPTGPGNLGEACMRSRGFFPYWYWYWIGVAVLFVLMFVLNGCFTMALTYLNALESAQAVLEDDDSGQMEESNDGTNKKGMVLPFEPHSITFDNIRYSVDMPQEMKDQGVSEERLLLLKGVSGAFRPGVLTALMGVSGAAWLRLPSEVDSAKRTMFVNEVIDLVELNNLVNGLVGLPGPSIDIFEAFDELFLMKRGGLELYAGAVGKESCELIKYFESIEGVSKITEGYNPATWMLEVSTAAQEVALGIDFTQVYQNSDLYRRNKDVINELIRFSFTTIIALLVGTMFWKLGSKIGTVQDLSNAMGAMYSACLFLGIQNGASVQPVVAVERTVFYRERAAGMYSALPYAIAQVLVEIPYILSQAVVYSASAFYGMWNLFCGFLIPRPSIPVWWRWFQSVPICFNF</sequence>
<feature type="transmembrane region" description="Helical" evidence="5">
    <location>
        <begin position="511"/>
        <end position="529"/>
    </location>
</feature>
<evidence type="ECO:0000259" key="6">
    <source>
        <dbReference type="Pfam" id="PF01061"/>
    </source>
</evidence>